<dbReference type="InterPro" id="IPR003717">
    <property type="entry name" value="RecO"/>
</dbReference>
<sequence length="216" mass="25626">MIKTKAFLIHHRPFQEQGLLLDFLTLEFGMVRCVAKNARKSRTKIPHFTLLDISLVGKSELKSLRGFEVVKPNLNLKKEDKFLLLYVNELLYRLLHQYDECVRIFNKYQTLITSIVIVKNIAKYWQLRLFEEVLLSSLGYELSYEVKSNKYYIFKDNIGFVEDKDGYFLGDDLQKIKSSFNDCPNEKVLKQWRNLSRLRFKSLLGNEPLKTKELFR</sequence>
<evidence type="ECO:0000313" key="8">
    <source>
        <dbReference type="EMBL" id="SFV68053.1"/>
    </source>
</evidence>
<dbReference type="GO" id="GO:0043590">
    <property type="term" value="C:bacterial nucleoid"/>
    <property type="evidence" value="ECO:0007669"/>
    <property type="project" value="TreeGrafter"/>
</dbReference>
<dbReference type="PANTHER" id="PTHR33991">
    <property type="entry name" value="DNA REPAIR PROTEIN RECO"/>
    <property type="match status" value="1"/>
</dbReference>
<organism evidence="8">
    <name type="scientific">hydrothermal vent metagenome</name>
    <dbReference type="NCBI Taxonomy" id="652676"/>
    <lineage>
        <taxon>unclassified sequences</taxon>
        <taxon>metagenomes</taxon>
        <taxon>ecological metagenomes</taxon>
    </lineage>
</organism>
<dbReference type="PANTHER" id="PTHR33991:SF1">
    <property type="entry name" value="DNA REPAIR PROTEIN RECO"/>
    <property type="match status" value="1"/>
</dbReference>
<evidence type="ECO:0000256" key="3">
    <source>
        <dbReference type="ARBA" id="ARBA00022763"/>
    </source>
</evidence>
<feature type="domain" description="DNA replication/recombination mediator RecO N-terminal" evidence="7">
    <location>
        <begin position="1"/>
        <end position="72"/>
    </location>
</feature>
<dbReference type="GO" id="GO:0006302">
    <property type="term" value="P:double-strand break repair"/>
    <property type="evidence" value="ECO:0007669"/>
    <property type="project" value="TreeGrafter"/>
</dbReference>
<proteinExistence type="inferred from homology"/>
<comment type="similarity">
    <text evidence="1">Belongs to the RecO family.</text>
</comment>
<dbReference type="Pfam" id="PF11967">
    <property type="entry name" value="RecO_N"/>
    <property type="match status" value="1"/>
</dbReference>
<keyword evidence="4" id="KW-0233">DNA recombination</keyword>
<dbReference type="Gene3D" id="1.20.1440.120">
    <property type="entry name" value="Recombination protein O, C-terminal domain"/>
    <property type="match status" value="1"/>
</dbReference>
<evidence type="ECO:0000256" key="6">
    <source>
        <dbReference type="ARBA" id="ARBA00033409"/>
    </source>
</evidence>
<keyword evidence="5" id="KW-0234">DNA repair</keyword>
<dbReference type="InterPro" id="IPR042242">
    <property type="entry name" value="RecO_C"/>
</dbReference>
<evidence type="ECO:0000259" key="7">
    <source>
        <dbReference type="Pfam" id="PF11967"/>
    </source>
</evidence>
<dbReference type="InterPro" id="IPR012340">
    <property type="entry name" value="NA-bd_OB-fold"/>
</dbReference>
<dbReference type="GO" id="GO:0006310">
    <property type="term" value="P:DNA recombination"/>
    <property type="evidence" value="ECO:0007669"/>
    <property type="project" value="UniProtKB-KW"/>
</dbReference>
<dbReference type="InterPro" id="IPR022572">
    <property type="entry name" value="DNA_rep/recomb_RecO_N"/>
</dbReference>
<evidence type="ECO:0000256" key="4">
    <source>
        <dbReference type="ARBA" id="ARBA00023172"/>
    </source>
</evidence>
<evidence type="ECO:0000256" key="1">
    <source>
        <dbReference type="ARBA" id="ARBA00007452"/>
    </source>
</evidence>
<accession>A0A1W1CQP6</accession>
<gene>
    <name evidence="8" type="ORF">MNB_SUP05-5-460</name>
</gene>
<evidence type="ECO:0000256" key="2">
    <source>
        <dbReference type="ARBA" id="ARBA00021310"/>
    </source>
</evidence>
<name>A0A1W1CQP6_9ZZZZ</name>
<dbReference type="SUPFAM" id="SSF50249">
    <property type="entry name" value="Nucleic acid-binding proteins"/>
    <property type="match status" value="1"/>
</dbReference>
<evidence type="ECO:0000256" key="5">
    <source>
        <dbReference type="ARBA" id="ARBA00023204"/>
    </source>
</evidence>
<protein>
    <recommendedName>
        <fullName evidence="2">DNA repair protein RecO</fullName>
    </recommendedName>
    <alternativeName>
        <fullName evidence="6">Recombination protein O</fullName>
    </alternativeName>
</protein>
<dbReference type="AlphaFoldDB" id="A0A1W1CQP6"/>
<dbReference type="Gene3D" id="2.40.50.140">
    <property type="entry name" value="Nucleic acid-binding proteins"/>
    <property type="match status" value="1"/>
</dbReference>
<reference evidence="8" key="1">
    <citation type="submission" date="2016-10" db="EMBL/GenBank/DDBJ databases">
        <authorList>
            <person name="de Groot N.N."/>
        </authorList>
    </citation>
    <scope>NUCLEOTIDE SEQUENCE</scope>
</reference>
<dbReference type="EMBL" id="FPHJ01000059">
    <property type="protein sequence ID" value="SFV68053.1"/>
    <property type="molecule type" value="Genomic_DNA"/>
</dbReference>
<keyword evidence="3" id="KW-0227">DNA damage</keyword>